<proteinExistence type="predicted"/>
<organism evidence="2 3">
    <name type="scientific">Thecamonas trahens ATCC 50062</name>
    <dbReference type="NCBI Taxonomy" id="461836"/>
    <lineage>
        <taxon>Eukaryota</taxon>
        <taxon>Apusozoa</taxon>
        <taxon>Apusomonadida</taxon>
        <taxon>Apusomonadidae</taxon>
        <taxon>Thecamonas</taxon>
    </lineage>
</organism>
<evidence type="ECO:0000313" key="2">
    <source>
        <dbReference type="EMBL" id="KNC47191.1"/>
    </source>
</evidence>
<dbReference type="EMBL" id="GL349445">
    <property type="protein sequence ID" value="KNC47191.1"/>
    <property type="molecule type" value="Genomic_DNA"/>
</dbReference>
<evidence type="ECO:0000256" key="1">
    <source>
        <dbReference type="SAM" id="MobiDB-lite"/>
    </source>
</evidence>
<evidence type="ECO:0000313" key="3">
    <source>
        <dbReference type="Proteomes" id="UP000054408"/>
    </source>
</evidence>
<dbReference type="AlphaFoldDB" id="A0A0L0D551"/>
<feature type="region of interest" description="Disordered" evidence="1">
    <location>
        <begin position="32"/>
        <end position="86"/>
    </location>
</feature>
<feature type="region of interest" description="Disordered" evidence="1">
    <location>
        <begin position="134"/>
        <end position="186"/>
    </location>
</feature>
<dbReference type="RefSeq" id="XP_013759962.1">
    <property type="nucleotide sequence ID" value="XM_013904508.1"/>
</dbReference>
<accession>A0A0L0D551</accession>
<keyword evidence="3" id="KW-1185">Reference proteome</keyword>
<dbReference type="GeneID" id="25563206"/>
<name>A0A0L0D551_THETB</name>
<protein>
    <submittedName>
        <fullName evidence="2">Uncharacterized protein</fullName>
    </submittedName>
</protein>
<dbReference type="Proteomes" id="UP000054408">
    <property type="component" value="Unassembled WGS sequence"/>
</dbReference>
<sequence>MTQPTQLVTHMGQLSPLSQLSAKLSALQDPPLRGASAVVPSHPLPSTSASFAPRPRPASTSSLRRLSMGATPPDSQAALSGEAGSARAGRTTSALLVELAPSHDVADSLLFMREQMVALGKRMQRLEDAVASLSSTASCHRRGDDDVDQESSGSSTRGGSDDDDDGSGRRAPELANDDDPIAAQHTHALKRRIELIIRKHHSEVGR</sequence>
<gene>
    <name evidence="2" type="ORF">AMSG_03620</name>
</gene>
<reference evidence="2 3" key="1">
    <citation type="submission" date="2010-05" db="EMBL/GenBank/DDBJ databases">
        <title>The Genome Sequence of Thecamonas trahens ATCC 50062.</title>
        <authorList>
            <consortium name="The Broad Institute Genome Sequencing Platform"/>
            <person name="Russ C."/>
            <person name="Cuomo C."/>
            <person name="Shea T."/>
            <person name="Young S.K."/>
            <person name="Zeng Q."/>
            <person name="Koehrsen M."/>
            <person name="Haas B."/>
            <person name="Borodovsky M."/>
            <person name="Guigo R."/>
            <person name="Alvarado L."/>
            <person name="Berlin A."/>
            <person name="Bochicchio J."/>
            <person name="Borenstein D."/>
            <person name="Chapman S."/>
            <person name="Chen Z."/>
            <person name="Freedman E."/>
            <person name="Gellesch M."/>
            <person name="Goldberg J."/>
            <person name="Griggs A."/>
            <person name="Gujja S."/>
            <person name="Heilman E."/>
            <person name="Heiman D."/>
            <person name="Hepburn T."/>
            <person name="Howarth C."/>
            <person name="Jen D."/>
            <person name="Larson L."/>
            <person name="Mehta T."/>
            <person name="Park D."/>
            <person name="Pearson M."/>
            <person name="Roberts A."/>
            <person name="Saif S."/>
            <person name="Shenoy N."/>
            <person name="Sisk P."/>
            <person name="Stolte C."/>
            <person name="Sykes S."/>
            <person name="Thomson T."/>
            <person name="Walk T."/>
            <person name="White J."/>
            <person name="Yandava C."/>
            <person name="Burger G."/>
            <person name="Gray M.W."/>
            <person name="Holland P.W.H."/>
            <person name="King N."/>
            <person name="Lang F.B.F."/>
            <person name="Roger A.J."/>
            <person name="Ruiz-Trillo I."/>
            <person name="Lander E."/>
            <person name="Nusbaum C."/>
        </authorList>
    </citation>
    <scope>NUCLEOTIDE SEQUENCE [LARGE SCALE GENOMIC DNA]</scope>
    <source>
        <strain evidence="2 3">ATCC 50062</strain>
    </source>
</reference>